<dbReference type="GO" id="GO:0008987">
    <property type="term" value="F:quinolinate synthetase A activity"/>
    <property type="evidence" value="ECO:0007669"/>
    <property type="project" value="InterPro"/>
</dbReference>
<evidence type="ECO:0000256" key="3">
    <source>
        <dbReference type="ARBA" id="ARBA00012669"/>
    </source>
</evidence>
<protein>
    <recommendedName>
        <fullName evidence="3">quinolinate synthase</fullName>
        <ecNumber evidence="3">2.5.1.72</ecNumber>
    </recommendedName>
</protein>
<keyword evidence="9" id="KW-0411">Iron-sulfur</keyword>
<dbReference type="Gene3D" id="3.40.50.10800">
    <property type="entry name" value="NadA-like"/>
    <property type="match status" value="3"/>
</dbReference>
<dbReference type="SUPFAM" id="SSF142754">
    <property type="entry name" value="NadA-like"/>
    <property type="match status" value="1"/>
</dbReference>
<evidence type="ECO:0000256" key="6">
    <source>
        <dbReference type="ARBA" id="ARBA00022679"/>
    </source>
</evidence>
<keyword evidence="4" id="KW-0004">4Fe-4S</keyword>
<dbReference type="InterPro" id="IPR003473">
    <property type="entry name" value="NadA"/>
</dbReference>
<organism evidence="10">
    <name type="scientific">marine sediment metagenome</name>
    <dbReference type="NCBI Taxonomy" id="412755"/>
    <lineage>
        <taxon>unclassified sequences</taxon>
        <taxon>metagenomes</taxon>
        <taxon>ecological metagenomes</taxon>
    </lineage>
</organism>
<keyword evidence="5" id="KW-0662">Pyridine nucleotide biosynthesis</keyword>
<keyword evidence="8" id="KW-0408">Iron</keyword>
<evidence type="ECO:0000256" key="7">
    <source>
        <dbReference type="ARBA" id="ARBA00022723"/>
    </source>
</evidence>
<dbReference type="AlphaFoldDB" id="X0TNI6"/>
<evidence type="ECO:0000256" key="2">
    <source>
        <dbReference type="ARBA" id="ARBA00005065"/>
    </source>
</evidence>
<gene>
    <name evidence="10" type="ORF">S01H1_18101</name>
</gene>
<comment type="caution">
    <text evidence="10">The sequence shown here is derived from an EMBL/GenBank/DDBJ whole genome shotgun (WGS) entry which is preliminary data.</text>
</comment>
<sequence length="134" mass="14859">RFTVEQIQAARKKHPDIQVIVHPECTLEVVQAADSDGSTEFIARTIAEAPAGSKWAVGTEINLVSRLARENPDKLVFCLDPVVCPCSTMYRIHPAYLCWVLEKLAQGQIVNRVQVDAKTARYAKIALDRMLAAV</sequence>
<comment type="pathway">
    <text evidence="2">Cofactor biosynthesis; NAD(+) biosynthesis; quinolinate from iminoaspartate: step 1/1.</text>
</comment>
<dbReference type="GO" id="GO:0046872">
    <property type="term" value="F:metal ion binding"/>
    <property type="evidence" value="ECO:0007669"/>
    <property type="project" value="UniProtKB-KW"/>
</dbReference>
<name>X0TNI6_9ZZZZ</name>
<evidence type="ECO:0000313" key="10">
    <source>
        <dbReference type="EMBL" id="GAF77665.1"/>
    </source>
</evidence>
<feature type="non-terminal residue" evidence="10">
    <location>
        <position position="1"/>
    </location>
</feature>
<dbReference type="EC" id="2.5.1.72" evidence="3"/>
<dbReference type="GO" id="GO:0005829">
    <property type="term" value="C:cytosol"/>
    <property type="evidence" value="ECO:0007669"/>
    <property type="project" value="TreeGrafter"/>
</dbReference>
<dbReference type="GO" id="GO:0051539">
    <property type="term" value="F:4 iron, 4 sulfur cluster binding"/>
    <property type="evidence" value="ECO:0007669"/>
    <property type="project" value="UniProtKB-KW"/>
</dbReference>
<comment type="cofactor">
    <cofactor evidence="1">
        <name>[4Fe-4S] cluster</name>
        <dbReference type="ChEBI" id="CHEBI:49883"/>
    </cofactor>
</comment>
<evidence type="ECO:0000256" key="5">
    <source>
        <dbReference type="ARBA" id="ARBA00022642"/>
    </source>
</evidence>
<evidence type="ECO:0000256" key="1">
    <source>
        <dbReference type="ARBA" id="ARBA00001966"/>
    </source>
</evidence>
<dbReference type="Pfam" id="PF02445">
    <property type="entry name" value="NadA"/>
    <property type="match status" value="1"/>
</dbReference>
<keyword evidence="7" id="KW-0479">Metal-binding</keyword>
<evidence type="ECO:0000256" key="9">
    <source>
        <dbReference type="ARBA" id="ARBA00023014"/>
    </source>
</evidence>
<proteinExistence type="predicted"/>
<dbReference type="PANTHER" id="PTHR30573">
    <property type="entry name" value="QUINOLINATE SYNTHETASE A"/>
    <property type="match status" value="1"/>
</dbReference>
<dbReference type="PANTHER" id="PTHR30573:SF0">
    <property type="entry name" value="QUINOLINATE SYNTHASE, CHLOROPLASTIC"/>
    <property type="match status" value="1"/>
</dbReference>
<accession>X0TNI6</accession>
<evidence type="ECO:0000256" key="8">
    <source>
        <dbReference type="ARBA" id="ARBA00023004"/>
    </source>
</evidence>
<dbReference type="UniPathway" id="UPA00253">
    <property type="reaction ID" value="UER00327"/>
</dbReference>
<dbReference type="EMBL" id="BARS01009651">
    <property type="protein sequence ID" value="GAF77665.1"/>
    <property type="molecule type" value="Genomic_DNA"/>
</dbReference>
<dbReference type="InterPro" id="IPR036094">
    <property type="entry name" value="NadA_sf"/>
</dbReference>
<evidence type="ECO:0000256" key="4">
    <source>
        <dbReference type="ARBA" id="ARBA00022485"/>
    </source>
</evidence>
<keyword evidence="6" id="KW-0808">Transferase</keyword>
<reference evidence="10" key="1">
    <citation type="journal article" date="2014" name="Front. Microbiol.">
        <title>High frequency of phylogenetically diverse reductive dehalogenase-homologous genes in deep subseafloor sedimentary metagenomes.</title>
        <authorList>
            <person name="Kawai M."/>
            <person name="Futagami T."/>
            <person name="Toyoda A."/>
            <person name="Takaki Y."/>
            <person name="Nishi S."/>
            <person name="Hori S."/>
            <person name="Arai W."/>
            <person name="Tsubouchi T."/>
            <person name="Morono Y."/>
            <person name="Uchiyama I."/>
            <person name="Ito T."/>
            <person name="Fujiyama A."/>
            <person name="Inagaki F."/>
            <person name="Takami H."/>
        </authorList>
    </citation>
    <scope>NUCLEOTIDE SEQUENCE</scope>
    <source>
        <strain evidence="10">Expedition CK06-06</strain>
    </source>
</reference>
<dbReference type="GO" id="GO:0034628">
    <property type="term" value="P:'de novo' NAD+ biosynthetic process from L-aspartate"/>
    <property type="evidence" value="ECO:0007669"/>
    <property type="project" value="TreeGrafter"/>
</dbReference>